<evidence type="ECO:0000313" key="2">
    <source>
        <dbReference type="Proteomes" id="UP000809273"/>
    </source>
</evidence>
<gene>
    <name evidence="1" type="ORF">JW984_01595</name>
</gene>
<sequence length="309" mass="35084">MAILILGAGFSKWAANLPLANSLFDFAIEPDGVQEENRLHFVRDIKASWDYLNPNKPVEAFIDFAMHQSKKTAKLVVWYIVRRLSEPYIWKERHAGRWRRHVFMIDENRRFERPGVKKAQNLLTNTFGMYLQGIITTNYDMLVEYALGSRGFNYGVPGEILTGRGAYPVSNSVTLTGKLPLAKIHGSISWQSDIHYTDGRRGLTGNALVLAPVQNKIMPQELKGQWQLSARLLNGASRLVVFGFAFNTYDTEFLEHLRIHSKAVKNVLIIDIMPNIDTANEVFTGASIETMPPPPESEVDIRKWLIRSP</sequence>
<dbReference type="EMBL" id="JAFGIX010000008">
    <property type="protein sequence ID" value="MBN1571869.1"/>
    <property type="molecule type" value="Genomic_DNA"/>
</dbReference>
<dbReference type="AlphaFoldDB" id="A0A9D8KB92"/>
<organism evidence="1 2">
    <name type="scientific">Candidatus Zymogenus saltonus</name>
    <dbReference type="NCBI Taxonomy" id="2844893"/>
    <lineage>
        <taxon>Bacteria</taxon>
        <taxon>Deltaproteobacteria</taxon>
        <taxon>Candidatus Zymogenia</taxon>
        <taxon>Candidatus Zymogeniales</taxon>
        <taxon>Candidatus Zymogenaceae</taxon>
        <taxon>Candidatus Zymogenus</taxon>
    </lineage>
</organism>
<protein>
    <submittedName>
        <fullName evidence="1">SIR2 family protein</fullName>
    </submittedName>
</protein>
<proteinExistence type="predicted"/>
<dbReference type="Pfam" id="PF13289">
    <property type="entry name" value="SIR2_2"/>
    <property type="match status" value="1"/>
</dbReference>
<dbReference type="Proteomes" id="UP000809273">
    <property type="component" value="Unassembled WGS sequence"/>
</dbReference>
<evidence type="ECO:0000313" key="1">
    <source>
        <dbReference type="EMBL" id="MBN1571869.1"/>
    </source>
</evidence>
<accession>A0A9D8KB92</accession>
<reference evidence="1" key="2">
    <citation type="submission" date="2021-01" db="EMBL/GenBank/DDBJ databases">
        <authorList>
            <person name="Hahn C.R."/>
            <person name="Youssef N.H."/>
            <person name="Elshahed M."/>
        </authorList>
    </citation>
    <scope>NUCLEOTIDE SEQUENCE</scope>
    <source>
        <strain evidence="1">Zod_Metabat.24</strain>
    </source>
</reference>
<name>A0A9D8KB92_9DELT</name>
<reference evidence="1" key="1">
    <citation type="journal article" date="2021" name="Environ. Microbiol.">
        <title>Genomic characterization of three novel Desulfobacterota classes expand the metabolic and phylogenetic diversity of the phylum.</title>
        <authorList>
            <person name="Murphy C.L."/>
            <person name="Biggerstaff J."/>
            <person name="Eichhorn A."/>
            <person name="Ewing E."/>
            <person name="Shahan R."/>
            <person name="Soriano D."/>
            <person name="Stewart S."/>
            <person name="VanMol K."/>
            <person name="Walker R."/>
            <person name="Walters P."/>
            <person name="Elshahed M.S."/>
            <person name="Youssef N.H."/>
        </authorList>
    </citation>
    <scope>NUCLEOTIDE SEQUENCE</scope>
    <source>
        <strain evidence="1">Zod_Metabat.24</strain>
    </source>
</reference>
<comment type="caution">
    <text evidence="1">The sequence shown here is derived from an EMBL/GenBank/DDBJ whole genome shotgun (WGS) entry which is preliminary data.</text>
</comment>